<feature type="binding site" evidence="6">
    <location>
        <position position="214"/>
    </location>
    <ligand>
        <name>Mg(2+)</name>
        <dbReference type="ChEBI" id="CHEBI:18420"/>
    </ligand>
</feature>
<name>A0A5P2GDA8_9BACT</name>
<feature type="active site" description="Proton acceptor; specific for (S)-substrate epimerization" evidence="5">
    <location>
        <position position="263"/>
    </location>
</feature>
<dbReference type="GO" id="GO:0016855">
    <property type="term" value="F:racemase and epimerase activity, acting on amino acids and derivatives"/>
    <property type="evidence" value="ECO:0007669"/>
    <property type="project" value="UniProtKB-UniRule"/>
</dbReference>
<dbReference type="SFLD" id="SFLDF00009">
    <property type="entry name" value="o-succinylbenzoate_synthase"/>
    <property type="match status" value="1"/>
</dbReference>
<dbReference type="InterPro" id="IPR013342">
    <property type="entry name" value="Mandelate_racemase_C"/>
</dbReference>
<feature type="binding site" evidence="6">
    <location>
        <position position="239"/>
    </location>
    <ligand>
        <name>Mg(2+)</name>
        <dbReference type="ChEBI" id="CHEBI:18420"/>
    </ligand>
</feature>
<evidence type="ECO:0000256" key="6">
    <source>
        <dbReference type="PIRSR" id="PIRSR634603-3"/>
    </source>
</evidence>
<dbReference type="FunFam" id="3.30.390.10:FF:000009">
    <property type="entry name" value="Hydrophobic dipeptide epimerase"/>
    <property type="match status" value="1"/>
</dbReference>
<dbReference type="CDD" id="cd03319">
    <property type="entry name" value="L-Ala-DL-Glu_epimerase"/>
    <property type="match status" value="1"/>
</dbReference>
<dbReference type="InterPro" id="IPR029065">
    <property type="entry name" value="Enolase_C-like"/>
</dbReference>
<dbReference type="SFLD" id="SFLDG00180">
    <property type="entry name" value="muconate_cycloisomerase"/>
    <property type="match status" value="1"/>
</dbReference>
<feature type="active site" description="Proton acceptor; specific for (R)-substrate epimerization" evidence="5">
    <location>
        <position position="160"/>
    </location>
</feature>
<evidence type="ECO:0000313" key="10">
    <source>
        <dbReference type="Proteomes" id="UP000292424"/>
    </source>
</evidence>
<proteinExistence type="inferred from homology"/>
<dbReference type="SMART" id="SM00922">
    <property type="entry name" value="MR_MLE"/>
    <property type="match status" value="1"/>
</dbReference>
<dbReference type="Pfam" id="PF02746">
    <property type="entry name" value="MR_MLE_N"/>
    <property type="match status" value="1"/>
</dbReference>
<dbReference type="InterPro" id="IPR029017">
    <property type="entry name" value="Enolase-like_N"/>
</dbReference>
<dbReference type="GO" id="GO:0006518">
    <property type="term" value="P:peptide metabolic process"/>
    <property type="evidence" value="ECO:0007669"/>
    <property type="project" value="UniProtKB-ARBA"/>
</dbReference>
<evidence type="ECO:0000256" key="4">
    <source>
        <dbReference type="ARBA" id="ARBA00023235"/>
    </source>
</evidence>
<dbReference type="InterPro" id="IPR013341">
    <property type="entry name" value="Mandelate_racemase_N_dom"/>
</dbReference>
<evidence type="ECO:0000256" key="5">
    <source>
        <dbReference type="PIRSR" id="PIRSR634603-1"/>
    </source>
</evidence>
<dbReference type="AlphaFoldDB" id="A0A5P2GDA8"/>
<evidence type="ECO:0000313" key="9">
    <source>
        <dbReference type="EMBL" id="QES89581.1"/>
    </source>
</evidence>
<dbReference type="Proteomes" id="UP000292424">
    <property type="component" value="Chromosome"/>
</dbReference>
<dbReference type="GO" id="GO:0000287">
    <property type="term" value="F:magnesium ion binding"/>
    <property type="evidence" value="ECO:0007669"/>
    <property type="project" value="UniProtKB-ARBA"/>
</dbReference>
<dbReference type="Pfam" id="PF13378">
    <property type="entry name" value="MR_MLE_C"/>
    <property type="match status" value="1"/>
</dbReference>
<organism evidence="9 10">
    <name type="scientific">Rhizosphaericola mali</name>
    <dbReference type="NCBI Taxonomy" id="2545455"/>
    <lineage>
        <taxon>Bacteria</taxon>
        <taxon>Pseudomonadati</taxon>
        <taxon>Bacteroidota</taxon>
        <taxon>Chitinophagia</taxon>
        <taxon>Chitinophagales</taxon>
        <taxon>Chitinophagaceae</taxon>
        <taxon>Rhizosphaericola</taxon>
    </lineage>
</organism>
<keyword evidence="10" id="KW-1185">Reference proteome</keyword>
<dbReference type="SUPFAM" id="SSF51604">
    <property type="entry name" value="Enolase C-terminal domain-like"/>
    <property type="match status" value="1"/>
</dbReference>
<keyword evidence="2 6" id="KW-0479">Metal-binding</keyword>
<dbReference type="Gene3D" id="3.30.390.10">
    <property type="entry name" value="Enolase-like, N-terminal domain"/>
    <property type="match status" value="1"/>
</dbReference>
<keyword evidence="4 7" id="KW-0413">Isomerase</keyword>
<evidence type="ECO:0000256" key="2">
    <source>
        <dbReference type="ARBA" id="ARBA00022723"/>
    </source>
</evidence>
<dbReference type="RefSeq" id="WP_131330524.1">
    <property type="nucleotide sequence ID" value="NZ_CP044016.1"/>
</dbReference>
<dbReference type="EC" id="5.1.1.-" evidence="7"/>
<dbReference type="OrthoDB" id="9775391at2"/>
<dbReference type="InterPro" id="IPR036849">
    <property type="entry name" value="Enolase-like_C_sf"/>
</dbReference>
<evidence type="ECO:0000256" key="7">
    <source>
        <dbReference type="RuleBase" id="RU366006"/>
    </source>
</evidence>
<accession>A0A5P2GDA8</accession>
<dbReference type="PANTHER" id="PTHR48073:SF2">
    <property type="entry name" value="O-SUCCINYLBENZOATE SYNTHASE"/>
    <property type="match status" value="1"/>
</dbReference>
<feature type="binding site" evidence="6">
    <location>
        <position position="188"/>
    </location>
    <ligand>
        <name>Mg(2+)</name>
        <dbReference type="ChEBI" id="CHEBI:18420"/>
    </ligand>
</feature>
<feature type="domain" description="Mandelate racemase/muconate lactonizing enzyme C-terminal" evidence="8">
    <location>
        <begin position="139"/>
        <end position="235"/>
    </location>
</feature>
<dbReference type="KEGG" id="arac:E0W69_013225"/>
<evidence type="ECO:0000256" key="3">
    <source>
        <dbReference type="ARBA" id="ARBA00022842"/>
    </source>
</evidence>
<dbReference type="Gene3D" id="3.20.20.120">
    <property type="entry name" value="Enolase-like C-terminal domain"/>
    <property type="match status" value="1"/>
</dbReference>
<dbReference type="PANTHER" id="PTHR48073">
    <property type="entry name" value="O-SUCCINYLBENZOATE SYNTHASE-RELATED"/>
    <property type="match status" value="1"/>
</dbReference>
<dbReference type="EMBL" id="CP044016">
    <property type="protein sequence ID" value="QES89581.1"/>
    <property type="molecule type" value="Genomic_DNA"/>
</dbReference>
<sequence length="365" mass="40947">MTIQSIEVYKFPIPIDPFAIATGTMYFAQNILVKIFTDNNLIGYGECSAFPMIVGETQATCFEMAKDFATIWKEKDPLDIPTRLKELDTYAYANYTVKSAFDMALYDIAAKNAQLPLYKYLGGEKRDIITDVTIGIDTPSIMAEKAKSFENQGFETIKIKLGKIPEDDIERVKAIRKILLPTTNIRIDANQGWDFAIAKKMLKILSEYNIQFCEQPMRKHLDYKLPELVRTSPIPIMADESVFTHYDAERILSQKAAHFINIKLAKSGGIHEAVQINEVALGFGIKCMLGSMMESRLALAANLHLALAIPNIQYFDLDTALLGQSEDPVIGGIKYTGQKITIPEQPGIGAEVEQAFLDKQENWKI</sequence>
<dbReference type="InterPro" id="IPR034603">
    <property type="entry name" value="Dipeptide_epimerase"/>
</dbReference>
<comment type="similarity">
    <text evidence="1 7">Belongs to the mandelate racemase/muconate lactonizing enzyme family.</text>
</comment>
<evidence type="ECO:0000256" key="1">
    <source>
        <dbReference type="ARBA" id="ARBA00008031"/>
    </source>
</evidence>
<gene>
    <name evidence="9" type="ORF">E0W69_013225</name>
</gene>
<evidence type="ECO:0000259" key="8">
    <source>
        <dbReference type="SMART" id="SM00922"/>
    </source>
</evidence>
<keyword evidence="3 6" id="KW-0460">Magnesium</keyword>
<dbReference type="SFLD" id="SFLDS00001">
    <property type="entry name" value="Enolase"/>
    <property type="match status" value="1"/>
</dbReference>
<dbReference type="SUPFAM" id="SSF54826">
    <property type="entry name" value="Enolase N-terminal domain-like"/>
    <property type="match status" value="1"/>
</dbReference>
<protein>
    <recommendedName>
        <fullName evidence="7">Dipeptide epimerase</fullName>
        <ecNumber evidence="7">5.1.1.-</ecNumber>
    </recommendedName>
</protein>
<reference evidence="9 10" key="1">
    <citation type="submission" date="2019-09" db="EMBL/GenBank/DDBJ databases">
        <title>Complete genome sequence of Arachidicoccus sp. B3-10 isolated from apple orchard soil.</title>
        <authorList>
            <person name="Kim H.S."/>
            <person name="Han K.-I."/>
            <person name="Suh M.K."/>
            <person name="Lee K.C."/>
            <person name="Eom M.K."/>
            <person name="Kim J.-S."/>
            <person name="Kang S.W."/>
            <person name="Sin Y."/>
            <person name="Lee J.-S."/>
        </authorList>
    </citation>
    <scope>NUCLEOTIDE SEQUENCE [LARGE SCALE GENOMIC DNA]</scope>
    <source>
        <strain evidence="9 10">B3-10</strain>
    </source>
</reference>
<comment type="cofactor">
    <cofactor evidence="6 7">
        <name>Mg(2+)</name>
        <dbReference type="ChEBI" id="CHEBI:18420"/>
    </cofactor>
    <text evidence="6 7">Binds 1 Mg(2+) ion per subunit.</text>
</comment>